<proteinExistence type="predicted"/>
<sequence length="96" mass="10585">MRLKCSQIGVAPVIRRVIISDAAWGLSYGKFLELSFSNHTTANRVASCGHSLQRDCLQYYGCGSMVAFFRYSPIDILTVCLPPLTLELVATQNRSG</sequence>
<evidence type="ECO:0000313" key="2">
    <source>
        <dbReference type="Proteomes" id="UP000224567"/>
    </source>
</evidence>
<dbReference type="GO" id="GO:0000285">
    <property type="term" value="F:1-phosphatidylinositol-3-phosphate 5-kinase activity"/>
    <property type="evidence" value="ECO:0007669"/>
    <property type="project" value="TreeGrafter"/>
</dbReference>
<dbReference type="AlphaFoldDB" id="A0A2G2W5F9"/>
<dbReference type="EMBL" id="MLFT02000008">
    <property type="protein sequence ID" value="PHT40465.1"/>
    <property type="molecule type" value="Genomic_DNA"/>
</dbReference>
<name>A0A2G2W5F9_CAPBA</name>
<dbReference type="PANTHER" id="PTHR45748:SF14">
    <property type="entry name" value="1-PHOSPHATIDYLINOSITOL-3-PHOSPHATE 5-KINASE FAB1C-RELATED"/>
    <property type="match status" value="1"/>
</dbReference>
<reference evidence="2" key="2">
    <citation type="journal article" date="2017" name="J. Anim. Genet.">
        <title>Multiple reference genome sequences of hot pepper reveal the massive evolution of plant disease resistance genes by retroduplication.</title>
        <authorList>
            <person name="Kim S."/>
            <person name="Park J."/>
            <person name="Yeom S.-I."/>
            <person name="Kim Y.-M."/>
            <person name="Seo E."/>
            <person name="Kim K.-T."/>
            <person name="Kim M.-S."/>
            <person name="Lee J.M."/>
            <person name="Cheong K."/>
            <person name="Shin H.-S."/>
            <person name="Kim S.-B."/>
            <person name="Han K."/>
            <person name="Lee J."/>
            <person name="Park M."/>
            <person name="Lee H.-A."/>
            <person name="Lee H.-Y."/>
            <person name="Lee Y."/>
            <person name="Oh S."/>
            <person name="Lee J.H."/>
            <person name="Choi E."/>
            <person name="Choi E."/>
            <person name="Lee S.E."/>
            <person name="Jeon J."/>
            <person name="Kim H."/>
            <person name="Choi G."/>
            <person name="Song H."/>
            <person name="Lee J."/>
            <person name="Lee S.-C."/>
            <person name="Kwon J.-K."/>
            <person name="Lee H.-Y."/>
            <person name="Koo N."/>
            <person name="Hong Y."/>
            <person name="Kim R.W."/>
            <person name="Kang W.-H."/>
            <person name="Huh J.H."/>
            <person name="Kang B.-C."/>
            <person name="Yang T.-J."/>
            <person name="Lee Y.-H."/>
            <person name="Bennetzen J.L."/>
            <person name="Choi D."/>
        </authorList>
    </citation>
    <scope>NUCLEOTIDE SEQUENCE [LARGE SCALE GENOMIC DNA]</scope>
    <source>
        <strain evidence="2">cv. PBC81</strain>
    </source>
</reference>
<dbReference type="GO" id="GO:0010008">
    <property type="term" value="C:endosome membrane"/>
    <property type="evidence" value="ECO:0007669"/>
    <property type="project" value="TreeGrafter"/>
</dbReference>
<evidence type="ECO:0000313" key="1">
    <source>
        <dbReference type="EMBL" id="PHT40465.1"/>
    </source>
</evidence>
<dbReference type="PANTHER" id="PTHR45748">
    <property type="entry name" value="1-PHOSPHATIDYLINOSITOL 3-PHOSPHATE 5-KINASE-RELATED"/>
    <property type="match status" value="1"/>
</dbReference>
<dbReference type="Proteomes" id="UP000224567">
    <property type="component" value="Unassembled WGS sequence"/>
</dbReference>
<accession>A0A2G2W5F9</accession>
<protein>
    <submittedName>
        <fullName evidence="1">Uncharacterized protein</fullName>
    </submittedName>
</protein>
<gene>
    <name evidence="1" type="ORF">CQW23_19319</name>
</gene>
<reference evidence="1 2" key="1">
    <citation type="journal article" date="2017" name="Genome Biol.">
        <title>New reference genome sequences of hot pepper reveal the massive evolution of plant disease-resistance genes by retroduplication.</title>
        <authorList>
            <person name="Kim S."/>
            <person name="Park J."/>
            <person name="Yeom S.I."/>
            <person name="Kim Y.M."/>
            <person name="Seo E."/>
            <person name="Kim K.T."/>
            <person name="Kim M.S."/>
            <person name="Lee J.M."/>
            <person name="Cheong K."/>
            <person name="Shin H.S."/>
            <person name="Kim S.B."/>
            <person name="Han K."/>
            <person name="Lee J."/>
            <person name="Park M."/>
            <person name="Lee H.A."/>
            <person name="Lee H.Y."/>
            <person name="Lee Y."/>
            <person name="Oh S."/>
            <person name="Lee J.H."/>
            <person name="Choi E."/>
            <person name="Choi E."/>
            <person name="Lee S.E."/>
            <person name="Jeon J."/>
            <person name="Kim H."/>
            <person name="Choi G."/>
            <person name="Song H."/>
            <person name="Lee J."/>
            <person name="Lee S.C."/>
            <person name="Kwon J.K."/>
            <person name="Lee H.Y."/>
            <person name="Koo N."/>
            <person name="Hong Y."/>
            <person name="Kim R.W."/>
            <person name="Kang W.H."/>
            <person name="Huh J.H."/>
            <person name="Kang B.C."/>
            <person name="Yang T.J."/>
            <person name="Lee Y.H."/>
            <person name="Bennetzen J.L."/>
            <person name="Choi D."/>
        </authorList>
    </citation>
    <scope>NUCLEOTIDE SEQUENCE [LARGE SCALE GENOMIC DNA]</scope>
    <source>
        <strain evidence="2">cv. PBC81</strain>
    </source>
</reference>
<dbReference type="GO" id="GO:0046854">
    <property type="term" value="P:phosphatidylinositol phosphate biosynthetic process"/>
    <property type="evidence" value="ECO:0007669"/>
    <property type="project" value="TreeGrafter"/>
</dbReference>
<comment type="caution">
    <text evidence="1">The sequence shown here is derived from an EMBL/GenBank/DDBJ whole genome shotgun (WGS) entry which is preliminary data.</text>
</comment>
<dbReference type="STRING" id="33114.A0A2G2W5F9"/>
<organism evidence="1 2">
    <name type="scientific">Capsicum baccatum</name>
    <name type="common">Peruvian pepper</name>
    <dbReference type="NCBI Taxonomy" id="33114"/>
    <lineage>
        <taxon>Eukaryota</taxon>
        <taxon>Viridiplantae</taxon>
        <taxon>Streptophyta</taxon>
        <taxon>Embryophyta</taxon>
        <taxon>Tracheophyta</taxon>
        <taxon>Spermatophyta</taxon>
        <taxon>Magnoliopsida</taxon>
        <taxon>eudicotyledons</taxon>
        <taxon>Gunneridae</taxon>
        <taxon>Pentapetalae</taxon>
        <taxon>asterids</taxon>
        <taxon>lamiids</taxon>
        <taxon>Solanales</taxon>
        <taxon>Solanaceae</taxon>
        <taxon>Solanoideae</taxon>
        <taxon>Capsiceae</taxon>
        <taxon>Capsicum</taxon>
    </lineage>
</organism>
<dbReference type="OrthoDB" id="1739924at2759"/>
<keyword evidence="2" id="KW-1185">Reference proteome</keyword>